<comment type="function">
    <text evidence="11">Stores iron in a soluble, non-toxic, readily available form. Important for iron homeostasis. Iron is taken up in the ferrous form and deposited as ferric hydroxides after oxidation. Also plays a role in delivery of iron to cells. Mediates iron uptake in capsule cells of the developing kidney. Delivery to lysosomes by the cargo receptor NCOA4 for autophagic degradation and release or iron.</text>
</comment>
<evidence type="ECO:0000313" key="15">
    <source>
        <dbReference type="RefSeq" id="XP_045367140.1"/>
    </source>
</evidence>
<feature type="binding site" evidence="13">
    <location>
        <position position="96"/>
    </location>
    <ligand>
        <name>Fe cation</name>
        <dbReference type="ChEBI" id="CHEBI:24875"/>
        <label>1</label>
    </ligand>
</feature>
<feature type="domain" description="Ferritin/DPS" evidence="14">
    <location>
        <begin position="72"/>
        <end position="145"/>
    </location>
</feature>
<dbReference type="InterPro" id="IPR001519">
    <property type="entry name" value="Ferritin"/>
</dbReference>
<dbReference type="GO" id="GO:0006879">
    <property type="term" value="P:intracellular iron ion homeostasis"/>
    <property type="evidence" value="ECO:0007669"/>
    <property type="project" value="UniProtKB-KW"/>
</dbReference>
<dbReference type="Pfam" id="PF00210">
    <property type="entry name" value="Ferritin"/>
    <property type="match status" value="1"/>
</dbReference>
<keyword evidence="3" id="KW-0409">Iron storage</keyword>
<evidence type="ECO:0000256" key="9">
    <source>
        <dbReference type="ARBA" id="ARBA00040044"/>
    </source>
</evidence>
<organism evidence="15">
    <name type="scientific">Camelus bactrianus</name>
    <name type="common">Bactrian camel</name>
    <dbReference type="NCBI Taxonomy" id="9837"/>
    <lineage>
        <taxon>Eukaryota</taxon>
        <taxon>Metazoa</taxon>
        <taxon>Chordata</taxon>
        <taxon>Craniata</taxon>
        <taxon>Vertebrata</taxon>
        <taxon>Euteleostomi</taxon>
        <taxon>Mammalia</taxon>
        <taxon>Eutheria</taxon>
        <taxon>Laurasiatheria</taxon>
        <taxon>Artiodactyla</taxon>
        <taxon>Tylopoda</taxon>
        <taxon>Camelidae</taxon>
        <taxon>Camelus</taxon>
    </lineage>
</organism>
<evidence type="ECO:0000256" key="4">
    <source>
        <dbReference type="ARBA" id="ARBA00022490"/>
    </source>
</evidence>
<dbReference type="InterPro" id="IPR012347">
    <property type="entry name" value="Ferritin-like"/>
</dbReference>
<evidence type="ECO:0000256" key="13">
    <source>
        <dbReference type="PIRSR" id="PIRSR601519-1"/>
    </source>
</evidence>
<evidence type="ECO:0000256" key="1">
    <source>
        <dbReference type="ARBA" id="ARBA00004496"/>
    </source>
</evidence>
<dbReference type="Gene3D" id="1.20.1260.10">
    <property type="match status" value="2"/>
</dbReference>
<evidence type="ECO:0000256" key="7">
    <source>
        <dbReference type="ARBA" id="ARBA00023228"/>
    </source>
</evidence>
<evidence type="ECO:0000256" key="8">
    <source>
        <dbReference type="ARBA" id="ARBA00023329"/>
    </source>
</evidence>
<dbReference type="PANTHER" id="PTHR11431:SF47">
    <property type="entry name" value="FERRITIN LIGHT CHAIN"/>
    <property type="match status" value="1"/>
</dbReference>
<accession>A0A9W3FUX7</accession>
<dbReference type="PANTHER" id="PTHR11431">
    <property type="entry name" value="FERRITIN"/>
    <property type="match status" value="1"/>
</dbReference>
<dbReference type="FunFam" id="1.20.1260.10:FF:000009">
    <property type="entry name" value="Ferritin light chain"/>
    <property type="match status" value="1"/>
</dbReference>
<dbReference type="RefSeq" id="XP_045367140.1">
    <property type="nucleotide sequence ID" value="XM_045511184.1"/>
</dbReference>
<comment type="subunit">
    <text evidence="12">Oligomer of 24 subunits. There are two types of subunits: L (light) chain and H (heavy) chain. The major chain can be light or heavy, depending on the species and tissue type. The functional molecule forms a roughly spherical shell with a diameter of 12 nm and contains a central cavity into which the insoluble mineral iron core is deposited. Interacts with NCOA4.</text>
</comment>
<dbReference type="GO" id="GO:0008198">
    <property type="term" value="F:ferrous iron binding"/>
    <property type="evidence" value="ECO:0007669"/>
    <property type="project" value="TreeGrafter"/>
</dbReference>
<comment type="subcellular location">
    <subcellularLocation>
        <location evidence="10">Autolysosome</location>
    </subcellularLocation>
    <subcellularLocation>
        <location evidence="1">Cytoplasm</location>
    </subcellularLocation>
</comment>
<evidence type="ECO:0000256" key="3">
    <source>
        <dbReference type="ARBA" id="ARBA00022434"/>
    </source>
</evidence>
<name>A0A9W3FUX7_CAMBA</name>
<dbReference type="GO" id="GO:0031410">
    <property type="term" value="C:cytoplasmic vesicle"/>
    <property type="evidence" value="ECO:0007669"/>
    <property type="project" value="UniProtKB-KW"/>
</dbReference>
<keyword evidence="8" id="KW-0968">Cytoplasmic vesicle</keyword>
<reference evidence="15" key="1">
    <citation type="submission" date="2025-08" db="UniProtKB">
        <authorList>
            <consortium name="RefSeq"/>
        </authorList>
    </citation>
    <scope>IDENTIFICATION</scope>
    <source>
        <tissue evidence="15">Blood</tissue>
    </source>
</reference>
<evidence type="ECO:0000259" key="14">
    <source>
        <dbReference type="Pfam" id="PF00210"/>
    </source>
</evidence>
<evidence type="ECO:0000256" key="11">
    <source>
        <dbReference type="ARBA" id="ARBA00045578"/>
    </source>
</evidence>
<dbReference type="InterPro" id="IPR008331">
    <property type="entry name" value="Ferritin_DPS_dom"/>
</dbReference>
<sequence length="157" mass="17380">MSSQIHQNYSTVVVAAVNCLVNMHLWVFCTHLPLGFWFDCKDVALEGVSHSFHELVRRISRAPSSEAAVPSSRRAEATQDEWSKTLDAMEVAILVEKNLNQAILDLCALSSVCADPHLCDFLVEGHFLDEKVKLIKKMGDHLTHLCRLAGPQAGLGK</sequence>
<keyword evidence="7" id="KW-0458">Lysosome</keyword>
<dbReference type="SUPFAM" id="SSF47240">
    <property type="entry name" value="Ferritin-like"/>
    <property type="match status" value="1"/>
</dbReference>
<keyword evidence="6 13" id="KW-0408">Iron</keyword>
<comment type="similarity">
    <text evidence="2">Belongs to the ferritin family.</text>
</comment>
<dbReference type="InterPro" id="IPR009078">
    <property type="entry name" value="Ferritin-like_SF"/>
</dbReference>
<protein>
    <recommendedName>
        <fullName evidence="9">Ferritin light chain</fullName>
    </recommendedName>
</protein>
<keyword evidence="4" id="KW-0963">Cytoplasm</keyword>
<evidence type="ECO:0000256" key="2">
    <source>
        <dbReference type="ARBA" id="ARBA00007513"/>
    </source>
</evidence>
<dbReference type="GO" id="GO:0044754">
    <property type="term" value="C:autolysosome"/>
    <property type="evidence" value="ECO:0007669"/>
    <property type="project" value="UniProtKB-SubCell"/>
</dbReference>
<gene>
    <name evidence="15" type="primary">LOC105063062</name>
</gene>
<evidence type="ECO:0000256" key="6">
    <source>
        <dbReference type="ARBA" id="ARBA00023004"/>
    </source>
</evidence>
<dbReference type="AlphaFoldDB" id="A0A9W3FUX7"/>
<dbReference type="GO" id="GO:0008199">
    <property type="term" value="F:ferric iron binding"/>
    <property type="evidence" value="ECO:0007669"/>
    <property type="project" value="InterPro"/>
</dbReference>
<evidence type="ECO:0000256" key="10">
    <source>
        <dbReference type="ARBA" id="ARBA00044942"/>
    </source>
</evidence>
<proteinExistence type="inferred from homology"/>
<keyword evidence="5 13" id="KW-0479">Metal-binding</keyword>
<dbReference type="GO" id="GO:0006826">
    <property type="term" value="P:iron ion transport"/>
    <property type="evidence" value="ECO:0007669"/>
    <property type="project" value="InterPro"/>
</dbReference>
<evidence type="ECO:0000256" key="5">
    <source>
        <dbReference type="ARBA" id="ARBA00022723"/>
    </source>
</evidence>
<evidence type="ECO:0000256" key="12">
    <source>
        <dbReference type="ARBA" id="ARBA00047045"/>
    </source>
</evidence>